<accession>A0A6J4J750</accession>
<dbReference type="Pfam" id="PF14229">
    <property type="entry name" value="DUF4332"/>
    <property type="match status" value="1"/>
</dbReference>
<sequence>MALHVEAADKPNAAKTKLTSIQGIAEATEAKLNAAGINNVNDLLEEGATARGREEMAARSGLPAAQILKFVNYADLFRIKGIAGQTAELLEAAGVNTVAELAQRNASNLQVKLQQVNDAKKVTGKVPNEKQVGEWIEAAKTLPKKVTY</sequence>
<evidence type="ECO:0000313" key="2">
    <source>
        <dbReference type="EMBL" id="CAA9269630.1"/>
    </source>
</evidence>
<dbReference type="EMBL" id="CADCTA010000117">
    <property type="protein sequence ID" value="CAA9269630.1"/>
    <property type="molecule type" value="Genomic_DNA"/>
</dbReference>
<protein>
    <recommendedName>
        <fullName evidence="1">DUF4332 domain-containing protein</fullName>
    </recommendedName>
</protein>
<organism evidence="2">
    <name type="scientific">uncultured Chthoniobacterales bacterium</name>
    <dbReference type="NCBI Taxonomy" id="1836801"/>
    <lineage>
        <taxon>Bacteria</taxon>
        <taxon>Pseudomonadati</taxon>
        <taxon>Verrucomicrobiota</taxon>
        <taxon>Spartobacteria</taxon>
        <taxon>Chthoniobacterales</taxon>
        <taxon>environmental samples</taxon>
    </lineage>
</organism>
<feature type="domain" description="DUF4332" evidence="1">
    <location>
        <begin position="23"/>
        <end position="142"/>
    </location>
</feature>
<dbReference type="InterPro" id="IPR025567">
    <property type="entry name" value="DUF4332"/>
</dbReference>
<dbReference type="AlphaFoldDB" id="A0A6J4J750"/>
<gene>
    <name evidence="2" type="ORF">AVDCRST_MAG42-3374</name>
</gene>
<proteinExistence type="predicted"/>
<evidence type="ECO:0000259" key="1">
    <source>
        <dbReference type="Pfam" id="PF14229"/>
    </source>
</evidence>
<name>A0A6J4J750_9BACT</name>
<reference evidence="2" key="1">
    <citation type="submission" date="2020-02" db="EMBL/GenBank/DDBJ databases">
        <authorList>
            <person name="Meier V. D."/>
        </authorList>
    </citation>
    <scope>NUCLEOTIDE SEQUENCE</scope>
    <source>
        <strain evidence="2">AVDCRST_MAG42</strain>
    </source>
</reference>
<dbReference type="Gene3D" id="1.10.150.20">
    <property type="entry name" value="5' to 3' exonuclease, C-terminal subdomain"/>
    <property type="match status" value="2"/>
</dbReference>